<organism evidence="2 3">
    <name type="scientific">Halosimplex pelagicum</name>
    <dbReference type="NCBI Taxonomy" id="869886"/>
    <lineage>
        <taxon>Archaea</taxon>
        <taxon>Methanobacteriati</taxon>
        <taxon>Methanobacteriota</taxon>
        <taxon>Stenosarchaea group</taxon>
        <taxon>Halobacteria</taxon>
        <taxon>Halobacteriales</taxon>
        <taxon>Haloarculaceae</taxon>
        <taxon>Halosimplex</taxon>
    </lineage>
</organism>
<protein>
    <submittedName>
        <fullName evidence="2">Uncharacterized protein</fullName>
    </submittedName>
</protein>
<feature type="region of interest" description="Disordered" evidence="1">
    <location>
        <begin position="1"/>
        <end position="30"/>
    </location>
</feature>
<accession>A0A7D5T350</accession>
<dbReference type="EMBL" id="CP058909">
    <property type="protein sequence ID" value="QLH80448.1"/>
    <property type="molecule type" value="Genomic_DNA"/>
</dbReference>
<gene>
    <name evidence="2" type="ORF">HZS54_01845</name>
</gene>
<dbReference type="AlphaFoldDB" id="A0A7D5T350"/>
<sequence length="64" mass="6380">MPDAPTDRGAAADRPVDDAAGGAEPTDATAASEAAFDVAPELFGAAPADSGVREDPRRPDDTAL</sequence>
<reference evidence="2 3" key="1">
    <citation type="submission" date="2020-07" db="EMBL/GenBank/DDBJ databases">
        <title>Halosimplex litoreum sp. nov. and Halosimplex rubrum sp. nov., isolated from different salt environments.</title>
        <authorList>
            <person name="Cui H."/>
        </authorList>
    </citation>
    <scope>NUCLEOTIDE SEQUENCE [LARGE SCALE GENOMIC DNA]</scope>
    <source>
        <strain evidence="2 3">R2</strain>
    </source>
</reference>
<feature type="compositionally biased region" description="Basic and acidic residues" evidence="1">
    <location>
        <begin position="51"/>
        <end position="64"/>
    </location>
</feature>
<feature type="region of interest" description="Disordered" evidence="1">
    <location>
        <begin position="43"/>
        <end position="64"/>
    </location>
</feature>
<evidence type="ECO:0000256" key="1">
    <source>
        <dbReference type="SAM" id="MobiDB-lite"/>
    </source>
</evidence>
<dbReference type="RefSeq" id="WP_179920276.1">
    <property type="nucleotide sequence ID" value="NZ_CP058909.1"/>
</dbReference>
<dbReference type="GeneID" id="56081292"/>
<dbReference type="KEGG" id="hpel:HZS54_01845"/>
<dbReference type="OrthoDB" id="384397at2157"/>
<dbReference type="Proteomes" id="UP000509346">
    <property type="component" value="Chromosome"/>
</dbReference>
<keyword evidence="3" id="KW-1185">Reference proteome</keyword>
<evidence type="ECO:0000313" key="2">
    <source>
        <dbReference type="EMBL" id="QLH80448.1"/>
    </source>
</evidence>
<proteinExistence type="predicted"/>
<name>A0A7D5T350_9EURY</name>
<evidence type="ECO:0000313" key="3">
    <source>
        <dbReference type="Proteomes" id="UP000509346"/>
    </source>
</evidence>